<accession>A0A0F9F9D4</accession>
<dbReference type="EMBL" id="LAZR01022119">
    <property type="protein sequence ID" value="KKL82979.1"/>
    <property type="molecule type" value="Genomic_DNA"/>
</dbReference>
<organism evidence="1">
    <name type="scientific">marine sediment metagenome</name>
    <dbReference type="NCBI Taxonomy" id="412755"/>
    <lineage>
        <taxon>unclassified sequences</taxon>
        <taxon>metagenomes</taxon>
        <taxon>ecological metagenomes</taxon>
    </lineage>
</organism>
<proteinExistence type="predicted"/>
<gene>
    <name evidence="1" type="ORF">LCGC14_1979370</name>
</gene>
<evidence type="ECO:0000313" key="1">
    <source>
        <dbReference type="EMBL" id="KKL82979.1"/>
    </source>
</evidence>
<name>A0A0F9F9D4_9ZZZZ</name>
<protein>
    <submittedName>
        <fullName evidence="1">Uncharacterized protein</fullName>
    </submittedName>
</protein>
<comment type="caution">
    <text evidence="1">The sequence shown here is derived from an EMBL/GenBank/DDBJ whole genome shotgun (WGS) entry which is preliminary data.</text>
</comment>
<sequence length="70" mass="7925">MNECTCTNTCKACKETKAQLEIYRLKELLCVIRECAVSDFDDRAVKLAGKGIGDDFHIPLSRFKEILESL</sequence>
<dbReference type="AlphaFoldDB" id="A0A0F9F9D4"/>
<reference evidence="1" key="1">
    <citation type="journal article" date="2015" name="Nature">
        <title>Complex archaea that bridge the gap between prokaryotes and eukaryotes.</title>
        <authorList>
            <person name="Spang A."/>
            <person name="Saw J.H."/>
            <person name="Jorgensen S.L."/>
            <person name="Zaremba-Niedzwiedzka K."/>
            <person name="Martijn J."/>
            <person name="Lind A.E."/>
            <person name="van Eijk R."/>
            <person name="Schleper C."/>
            <person name="Guy L."/>
            <person name="Ettema T.J."/>
        </authorList>
    </citation>
    <scope>NUCLEOTIDE SEQUENCE</scope>
</reference>